<dbReference type="Proteomes" id="UP001301152">
    <property type="component" value="Unassembled WGS sequence"/>
</dbReference>
<gene>
    <name evidence="1" type="ORF">OQ497_11545</name>
</gene>
<evidence type="ECO:0000313" key="1">
    <source>
        <dbReference type="EMBL" id="MCX2564586.1"/>
    </source>
</evidence>
<dbReference type="EMBL" id="JAPIUZ010000007">
    <property type="protein sequence ID" value="MCX2564586.1"/>
    <property type="molecule type" value="Genomic_DNA"/>
</dbReference>
<organism evidence="1 2">
    <name type="scientific">Acetobacter thailandicus</name>
    <dbReference type="NCBI Taxonomy" id="1502842"/>
    <lineage>
        <taxon>Bacteria</taxon>
        <taxon>Pseudomonadati</taxon>
        <taxon>Pseudomonadota</taxon>
        <taxon>Alphaproteobacteria</taxon>
        <taxon>Acetobacterales</taxon>
        <taxon>Acetobacteraceae</taxon>
        <taxon>Acetobacter</taxon>
    </lineage>
</organism>
<name>A0ABT3QH28_9PROT</name>
<keyword evidence="2" id="KW-1185">Reference proteome</keyword>
<proteinExistence type="predicted"/>
<dbReference type="RefSeq" id="WP_173560168.1">
    <property type="nucleotide sequence ID" value="NZ_JAPIUZ010000007.1"/>
</dbReference>
<protein>
    <submittedName>
        <fullName evidence="1">Uncharacterized protein</fullName>
    </submittedName>
</protein>
<sequence length="112" mass="12863">MSRPDAAVNVIMTDNSAMLRTALLQQYAIYKYATYFTGRCQQQLSNTRSFDHKRTCPERGLNFFDCLLQRVVEDSIHSVCIYTVQALTIHEKAAGLVYFNRNHHPLLHTPVS</sequence>
<evidence type="ECO:0000313" key="2">
    <source>
        <dbReference type="Proteomes" id="UP001301152"/>
    </source>
</evidence>
<accession>A0ABT3QH28</accession>
<comment type="caution">
    <text evidence="1">The sequence shown here is derived from an EMBL/GenBank/DDBJ whole genome shotgun (WGS) entry which is preliminary data.</text>
</comment>
<reference evidence="1 2" key="1">
    <citation type="submission" date="2022-11" db="EMBL/GenBank/DDBJ databases">
        <title>Genome sequencing of Acetobacter type strain.</title>
        <authorList>
            <person name="Heo J."/>
            <person name="Lee D."/>
            <person name="Han B.-H."/>
            <person name="Hong S.-B."/>
            <person name="Kwon S.-W."/>
        </authorList>
    </citation>
    <scope>NUCLEOTIDE SEQUENCE [LARGE SCALE GENOMIC DNA]</scope>
    <source>
        <strain evidence="1 2">KACC 21253</strain>
    </source>
</reference>